<dbReference type="Pfam" id="PF08378">
    <property type="entry name" value="NERD"/>
    <property type="match status" value="1"/>
</dbReference>
<accession>A0ABW6KF20</accession>
<dbReference type="EMBL" id="JBIACK010000011">
    <property type="protein sequence ID" value="MFE8702799.1"/>
    <property type="molecule type" value="Genomic_DNA"/>
</dbReference>
<evidence type="ECO:0000259" key="1">
    <source>
        <dbReference type="PROSITE" id="PS50965"/>
    </source>
</evidence>
<dbReference type="PROSITE" id="PS50965">
    <property type="entry name" value="NERD"/>
    <property type="match status" value="1"/>
</dbReference>
<comment type="caution">
    <text evidence="2">The sequence shown here is derived from an EMBL/GenBank/DDBJ whole genome shotgun (WGS) entry which is preliminary data.</text>
</comment>
<evidence type="ECO:0000313" key="2">
    <source>
        <dbReference type="EMBL" id="MFE8702799.1"/>
    </source>
</evidence>
<feature type="domain" description="NERD" evidence="1">
    <location>
        <begin position="41"/>
        <end position="158"/>
    </location>
</feature>
<keyword evidence="3" id="KW-1185">Reference proteome</keyword>
<sequence length="330" mass="38817">MIFKERLVPLKVLKFQALLRRLPEDHPKRSKIEGEYAKNKAGFQGEKSIDYYLDQLSTKDYLIFHDLRLEGEGGYFFQIDTLILTSRFAIIIEVKNMIGTLLFDQSFNQLIRTINEKEEVFPDPLLQIERLQIQLRKWLQKFNFPLVPINSFVVISKYSSLIKATKQNHEISNKVIHAEAIPKKIATIDSMFKKELITRQEAKKLSRQLIKQHREYSSDILKIFQLHRSEIMTGVYCSECLFMPLTKERRGWLCPICENYSKDIYLPSLLDYFLLFGPMINNQKAREFLRLPSSSICNKLLSSLNLPSSGDYKNRKYELTLTIFKKYIHS</sequence>
<name>A0ABW6KF20_9BACI</name>
<organism evidence="2 3">
    <name type="scientific">Cytobacillus spartinae</name>
    <dbReference type="NCBI Taxonomy" id="3299023"/>
    <lineage>
        <taxon>Bacteria</taxon>
        <taxon>Bacillati</taxon>
        <taxon>Bacillota</taxon>
        <taxon>Bacilli</taxon>
        <taxon>Bacillales</taxon>
        <taxon>Bacillaceae</taxon>
        <taxon>Cytobacillus</taxon>
    </lineage>
</organism>
<evidence type="ECO:0000313" key="3">
    <source>
        <dbReference type="Proteomes" id="UP001601059"/>
    </source>
</evidence>
<proteinExistence type="predicted"/>
<protein>
    <submittedName>
        <fullName evidence="2">Nuclease-related domain-containing protein</fullName>
    </submittedName>
</protein>
<dbReference type="Proteomes" id="UP001601059">
    <property type="component" value="Unassembled WGS sequence"/>
</dbReference>
<reference evidence="2 3" key="1">
    <citation type="submission" date="2024-08" db="EMBL/GenBank/DDBJ databases">
        <title>Two novel Cytobacillus novel species.</title>
        <authorList>
            <person name="Liu G."/>
        </authorList>
    </citation>
    <scope>NUCLEOTIDE SEQUENCE [LARGE SCALE GENOMIC DNA]</scope>
    <source>
        <strain evidence="2 3">FJAT-54145</strain>
    </source>
</reference>
<dbReference type="InterPro" id="IPR011528">
    <property type="entry name" value="NERD"/>
</dbReference>
<dbReference type="RefSeq" id="WP_389362775.1">
    <property type="nucleotide sequence ID" value="NZ_JBIACK010000011.1"/>
</dbReference>
<gene>
    <name evidence="2" type="ORF">ACFYKX_19530</name>
</gene>